<dbReference type="PIRSF" id="PIRSF037251">
    <property type="entry name" value="Arylacetamide_deacetylase"/>
    <property type="match status" value="1"/>
</dbReference>
<dbReference type="PANTHER" id="PTHR48081">
    <property type="entry name" value="AB HYDROLASE SUPERFAMILY PROTEIN C4A8.06C"/>
    <property type="match status" value="1"/>
</dbReference>
<evidence type="ECO:0000313" key="6">
    <source>
        <dbReference type="Proteomes" id="UP001190640"/>
    </source>
</evidence>
<evidence type="ECO:0000313" key="7">
    <source>
        <dbReference type="RefSeq" id="XP_054857540.1"/>
    </source>
</evidence>
<comment type="similarity">
    <text evidence="1">Belongs to the 'GDXG' lipolytic enzyme family.</text>
</comment>
<feature type="transmembrane region" description="Helical" evidence="4">
    <location>
        <begin position="6"/>
        <end position="28"/>
    </location>
</feature>
<keyword evidence="4" id="KW-0812">Transmembrane</keyword>
<dbReference type="SUPFAM" id="SSF53474">
    <property type="entry name" value="alpha/beta-Hydrolases"/>
    <property type="match status" value="1"/>
</dbReference>
<dbReference type="RefSeq" id="XP_054857540.1">
    <property type="nucleotide sequence ID" value="XM_055001565.1"/>
</dbReference>
<dbReference type="PANTHER" id="PTHR48081:SF32">
    <property type="entry name" value="ALPHA_BETA HYDROLASE FOLD-3 DOMAIN-CONTAINING PROTEIN"/>
    <property type="match status" value="1"/>
</dbReference>
<proteinExistence type="inferred from homology"/>
<dbReference type="GO" id="GO:0052689">
    <property type="term" value="F:carboxylic ester hydrolase activity"/>
    <property type="evidence" value="ECO:0007669"/>
    <property type="project" value="InterPro"/>
</dbReference>
<dbReference type="InterPro" id="IPR013094">
    <property type="entry name" value="AB_hydrolase_3"/>
</dbReference>
<evidence type="ECO:0000259" key="5">
    <source>
        <dbReference type="Pfam" id="PF07859"/>
    </source>
</evidence>
<dbReference type="KEGG" id="emc:129344716"/>
<keyword evidence="2" id="KW-0378">Hydrolase</keyword>
<dbReference type="InterPro" id="IPR029058">
    <property type="entry name" value="AB_hydrolase_fold"/>
</dbReference>
<evidence type="ECO:0000256" key="1">
    <source>
        <dbReference type="ARBA" id="ARBA00010515"/>
    </source>
</evidence>
<dbReference type="GO" id="GO:0016020">
    <property type="term" value="C:membrane"/>
    <property type="evidence" value="ECO:0007669"/>
    <property type="project" value="InterPro"/>
</dbReference>
<dbReference type="InterPro" id="IPR050300">
    <property type="entry name" value="GDXG_lipolytic_enzyme"/>
</dbReference>
<dbReference type="Proteomes" id="UP001190640">
    <property type="component" value="Chromosome 17"/>
</dbReference>
<dbReference type="Gene3D" id="3.40.50.1820">
    <property type="entry name" value="alpha/beta hydrolase"/>
    <property type="match status" value="1"/>
</dbReference>
<gene>
    <name evidence="7" type="primary">LOC129344716</name>
</gene>
<protein>
    <submittedName>
        <fullName evidence="7">Arylacetamide deacetylase-like 4</fullName>
    </submittedName>
</protein>
<feature type="domain" description="Alpha/beta hydrolase fold-3" evidence="5">
    <location>
        <begin position="119"/>
        <end position="259"/>
    </location>
</feature>
<dbReference type="AlphaFoldDB" id="A0AA97LJC4"/>
<accession>A0AA97LJC4</accession>
<feature type="active site" evidence="3">
    <location>
        <position position="381"/>
    </location>
</feature>
<evidence type="ECO:0000256" key="3">
    <source>
        <dbReference type="PIRSR" id="PIRSR037251-1"/>
    </source>
</evidence>
<feature type="active site" evidence="3">
    <location>
        <position position="197"/>
    </location>
</feature>
<dbReference type="InterPro" id="IPR017157">
    <property type="entry name" value="Arylacetamide_deacetylase"/>
</dbReference>
<dbReference type="GeneID" id="129344716"/>
<name>A0AA97LJC4_EUBMA</name>
<reference evidence="7" key="1">
    <citation type="submission" date="2025-08" db="UniProtKB">
        <authorList>
            <consortium name="RefSeq"/>
        </authorList>
    </citation>
    <scope>IDENTIFICATION</scope>
    <source>
        <tissue evidence="7">Blood</tissue>
    </source>
</reference>
<organism evidence="6 7">
    <name type="scientific">Eublepharis macularius</name>
    <name type="common">Leopard gecko</name>
    <name type="synonym">Cyrtodactylus macularius</name>
    <dbReference type="NCBI Taxonomy" id="481883"/>
    <lineage>
        <taxon>Eukaryota</taxon>
        <taxon>Metazoa</taxon>
        <taxon>Chordata</taxon>
        <taxon>Craniata</taxon>
        <taxon>Vertebrata</taxon>
        <taxon>Euteleostomi</taxon>
        <taxon>Lepidosauria</taxon>
        <taxon>Squamata</taxon>
        <taxon>Bifurcata</taxon>
        <taxon>Gekkota</taxon>
        <taxon>Eublepharidae</taxon>
        <taxon>Eublepharinae</taxon>
        <taxon>Eublepharis</taxon>
    </lineage>
</organism>
<feature type="domain" description="Alpha/beta hydrolase fold-3" evidence="5">
    <location>
        <begin position="326"/>
        <end position="383"/>
    </location>
</feature>
<keyword evidence="6" id="KW-1185">Reference proteome</keyword>
<feature type="active site" evidence="3">
    <location>
        <position position="351"/>
    </location>
</feature>
<sequence>MAFAEILWMLVSYTCIFLISLLLAWTVYYDFTRTHIPAGMKEGGKLRAFNLIMNFSFGLGLFLEKLGVCSKIKFLRISFDGIPPMKDSKLLIKNMFFEHVPVRVYWPKTPSPAGNRRGLIYLHGGVGQIGSLRSYERVCRYLARESNSVVVNIGYRLSPEYRPPIQIQDCFTAIIYFLKNAKDYGVDPNSIVIGGDSSGATLAAGICQDLVSRTDLPRPRAQILLYPFLQALDFSLPSYQQNHSIPILFKKRAISLGLSYFYPKTDGVAGIMKNAHVPEKLRVKYKKWISADHVPDEFKVRGYVPAEPAPFSEELYQLCQPGFQSKYSPLIAEDEIIRQVPEAYILTCEYDVVRDDGLLYKKRLEDNGVRVTWHHLKDGFHGIAFVIDYGPLQFQGTQIAMENVIHFLHGLSK</sequence>
<evidence type="ECO:0000256" key="2">
    <source>
        <dbReference type="ARBA" id="ARBA00022801"/>
    </source>
</evidence>
<keyword evidence="4" id="KW-0472">Membrane</keyword>
<keyword evidence="4" id="KW-1133">Transmembrane helix</keyword>
<dbReference type="Pfam" id="PF07859">
    <property type="entry name" value="Abhydrolase_3"/>
    <property type="match status" value="2"/>
</dbReference>
<evidence type="ECO:0000256" key="4">
    <source>
        <dbReference type="SAM" id="Phobius"/>
    </source>
</evidence>